<dbReference type="InterPro" id="IPR003004">
    <property type="entry name" value="GspF/PilC"/>
</dbReference>
<evidence type="ECO:0000256" key="2">
    <source>
        <dbReference type="ARBA" id="ARBA00005745"/>
    </source>
</evidence>
<reference evidence="10" key="1">
    <citation type="journal article" date="2021" name="PeerJ">
        <title>Extensive microbial diversity within the chicken gut microbiome revealed by metagenomics and culture.</title>
        <authorList>
            <person name="Gilroy R."/>
            <person name="Ravi A."/>
            <person name="Getino M."/>
            <person name="Pursley I."/>
            <person name="Horton D.L."/>
            <person name="Alikhan N.F."/>
            <person name="Baker D."/>
            <person name="Gharbi K."/>
            <person name="Hall N."/>
            <person name="Watson M."/>
            <person name="Adriaenssens E.M."/>
            <person name="Foster-Nyarko E."/>
            <person name="Jarju S."/>
            <person name="Secka A."/>
            <person name="Antonio M."/>
            <person name="Oren A."/>
            <person name="Chaudhuri R.R."/>
            <person name="La Ragione R."/>
            <person name="Hildebrand F."/>
            <person name="Pallen M.J."/>
        </authorList>
    </citation>
    <scope>NUCLEOTIDE SEQUENCE</scope>
    <source>
        <strain evidence="10">CHK183-5548</strain>
    </source>
</reference>
<name>A0A9D2PEJ6_9FIRM</name>
<dbReference type="Proteomes" id="UP000823883">
    <property type="component" value="Unassembled WGS sequence"/>
</dbReference>
<dbReference type="PRINTS" id="PR00812">
    <property type="entry name" value="BCTERIALGSPF"/>
</dbReference>
<evidence type="ECO:0000256" key="4">
    <source>
        <dbReference type="ARBA" id="ARBA00022519"/>
    </source>
</evidence>
<keyword evidence="4" id="KW-0997">Cell inner membrane</keyword>
<accession>A0A9D2PEJ6</accession>
<protein>
    <submittedName>
        <fullName evidence="10">Type II secretion system F family protein</fullName>
    </submittedName>
</protein>
<comment type="similarity">
    <text evidence="2">Belongs to the GSP F family.</text>
</comment>
<evidence type="ECO:0000256" key="5">
    <source>
        <dbReference type="ARBA" id="ARBA00022692"/>
    </source>
</evidence>
<comment type="caution">
    <text evidence="10">The sequence shown here is derived from an EMBL/GenBank/DDBJ whole genome shotgun (WGS) entry which is preliminary data.</text>
</comment>
<keyword evidence="5 8" id="KW-0812">Transmembrane</keyword>
<dbReference type="PANTHER" id="PTHR30012:SF0">
    <property type="entry name" value="TYPE II SECRETION SYSTEM PROTEIN F-RELATED"/>
    <property type="match status" value="1"/>
</dbReference>
<feature type="domain" description="Type II secretion system protein GspF" evidence="9">
    <location>
        <begin position="219"/>
        <end position="340"/>
    </location>
</feature>
<organism evidence="10 11">
    <name type="scientific">Candidatus Lachnoclostridium pullistercoris</name>
    <dbReference type="NCBI Taxonomy" id="2838632"/>
    <lineage>
        <taxon>Bacteria</taxon>
        <taxon>Bacillati</taxon>
        <taxon>Bacillota</taxon>
        <taxon>Clostridia</taxon>
        <taxon>Lachnospirales</taxon>
        <taxon>Lachnospiraceae</taxon>
    </lineage>
</organism>
<comment type="subcellular location">
    <subcellularLocation>
        <location evidence="1">Cell inner membrane</location>
        <topology evidence="1">Multi-pass membrane protein</topology>
    </subcellularLocation>
</comment>
<evidence type="ECO:0000313" key="10">
    <source>
        <dbReference type="EMBL" id="HJC48611.1"/>
    </source>
</evidence>
<evidence type="ECO:0000256" key="7">
    <source>
        <dbReference type="ARBA" id="ARBA00023136"/>
    </source>
</evidence>
<proteinExistence type="inferred from homology"/>
<feature type="transmembrane region" description="Helical" evidence="8">
    <location>
        <begin position="122"/>
        <end position="144"/>
    </location>
</feature>
<dbReference type="FunFam" id="1.20.81.30:FF:000001">
    <property type="entry name" value="Type II secretion system protein F"/>
    <property type="match status" value="1"/>
</dbReference>
<feature type="transmembrane region" description="Helical" evidence="8">
    <location>
        <begin position="164"/>
        <end position="187"/>
    </location>
</feature>
<evidence type="ECO:0000259" key="9">
    <source>
        <dbReference type="Pfam" id="PF00482"/>
    </source>
</evidence>
<dbReference type="AlphaFoldDB" id="A0A9D2PEJ6"/>
<evidence type="ECO:0000313" key="11">
    <source>
        <dbReference type="Proteomes" id="UP000823883"/>
    </source>
</evidence>
<dbReference type="EMBL" id="DWWL01000072">
    <property type="protein sequence ID" value="HJC48611.1"/>
    <property type="molecule type" value="Genomic_DNA"/>
</dbReference>
<dbReference type="InterPro" id="IPR018076">
    <property type="entry name" value="T2SS_GspF_dom"/>
</dbReference>
<evidence type="ECO:0000256" key="3">
    <source>
        <dbReference type="ARBA" id="ARBA00022475"/>
    </source>
</evidence>
<dbReference type="Gene3D" id="1.20.81.30">
    <property type="entry name" value="Type II secretion system (T2SS), domain F"/>
    <property type="match status" value="2"/>
</dbReference>
<keyword evidence="7 8" id="KW-0472">Membrane</keyword>
<evidence type="ECO:0000256" key="1">
    <source>
        <dbReference type="ARBA" id="ARBA00004429"/>
    </source>
</evidence>
<keyword evidence="6 8" id="KW-1133">Transmembrane helix</keyword>
<dbReference type="Pfam" id="PF00482">
    <property type="entry name" value="T2SSF"/>
    <property type="match status" value="2"/>
</dbReference>
<dbReference type="GO" id="GO:0005886">
    <property type="term" value="C:plasma membrane"/>
    <property type="evidence" value="ECO:0007669"/>
    <property type="project" value="UniProtKB-SubCell"/>
</dbReference>
<evidence type="ECO:0000256" key="6">
    <source>
        <dbReference type="ARBA" id="ARBA00022989"/>
    </source>
</evidence>
<feature type="domain" description="Type II secretion system protein GspF" evidence="9">
    <location>
        <begin position="16"/>
        <end position="138"/>
    </location>
</feature>
<keyword evidence="3" id="KW-1003">Cell membrane</keyword>
<dbReference type="InterPro" id="IPR042094">
    <property type="entry name" value="T2SS_GspF_sf"/>
</dbReference>
<gene>
    <name evidence="10" type="ORF">IAA04_11215</name>
</gene>
<sequence length="350" mass="37625">MSKKTSVCQGLALSRFCMQVSILLKSAVPLYEGMEAMAEDGTNEDEKKLFLSMAEKLRMGETFGTVLQETGEFPEYMVSMVRLGETTGNLDVCLESLADHYEQEYYLSENLRRAVTYPAMMAVMLLVILFVLFSRVLPVFTGVYESLGTSIPAAAQTAMEIGTVLSGAALILSAAAAVVIAAAFLAGRLGRQPGWVRSIYRIFENRSSVAKAASLRRICSAVSLSIKSGLRTEEGLDMAISLVENVSLKSSLQAVRDDVASGSDFYSAVKKTDIFTGFDLQMLRTGSRAGQLDTMLDSLASDYAQKSQDAVERMISMLEPAVVVVLAAAVGLVLLAVMLPLAGILSTIGV</sequence>
<dbReference type="PANTHER" id="PTHR30012">
    <property type="entry name" value="GENERAL SECRETION PATHWAY PROTEIN"/>
    <property type="match status" value="1"/>
</dbReference>
<feature type="transmembrane region" description="Helical" evidence="8">
    <location>
        <begin position="321"/>
        <end position="345"/>
    </location>
</feature>
<evidence type="ECO:0000256" key="8">
    <source>
        <dbReference type="SAM" id="Phobius"/>
    </source>
</evidence>
<reference evidence="10" key="2">
    <citation type="submission" date="2021-04" db="EMBL/GenBank/DDBJ databases">
        <authorList>
            <person name="Gilroy R."/>
        </authorList>
    </citation>
    <scope>NUCLEOTIDE SEQUENCE</scope>
    <source>
        <strain evidence="10">CHK183-5548</strain>
    </source>
</reference>